<evidence type="ECO:0000313" key="2">
    <source>
        <dbReference type="EMBL" id="KAG9249354.1"/>
    </source>
</evidence>
<organism evidence="2 3">
    <name type="scientific">Emericellopsis atlantica</name>
    <dbReference type="NCBI Taxonomy" id="2614577"/>
    <lineage>
        <taxon>Eukaryota</taxon>
        <taxon>Fungi</taxon>
        <taxon>Dikarya</taxon>
        <taxon>Ascomycota</taxon>
        <taxon>Pezizomycotina</taxon>
        <taxon>Sordariomycetes</taxon>
        <taxon>Hypocreomycetidae</taxon>
        <taxon>Hypocreales</taxon>
        <taxon>Bionectriaceae</taxon>
        <taxon>Emericellopsis</taxon>
    </lineage>
</organism>
<dbReference type="Proteomes" id="UP000887229">
    <property type="component" value="Unassembled WGS sequence"/>
</dbReference>
<dbReference type="SUPFAM" id="SSF54060">
    <property type="entry name" value="His-Me finger endonucleases"/>
    <property type="match status" value="1"/>
</dbReference>
<dbReference type="RefSeq" id="XP_046113280.1">
    <property type="nucleotide sequence ID" value="XM_046264424.1"/>
</dbReference>
<proteinExistence type="predicted"/>
<accession>A0A9P7ZC34</accession>
<dbReference type="AlphaFoldDB" id="A0A9P7ZC34"/>
<feature type="compositionally biased region" description="Polar residues" evidence="1">
    <location>
        <begin position="16"/>
        <end position="27"/>
    </location>
</feature>
<dbReference type="OrthoDB" id="10473788at2759"/>
<sequence length="268" mass="29700">MPSLKRPALTLLDPNALNTTEPSTSTRPLKRQKIDHTPDPEPALPPTRPEPEPTNFIDSHFIAWVDALPESMVGPLGGDGTQLKMPMTSEDGRSLTWKKLAERLTGKIINLPRTDNDCWFIAAGLGDTSGYATVKIAAAGNRNKWTVHRIMYFLMHPEEIDEARGAKHCSHRCNRGRADTLKGIDVCCINPHHLRLCDGAENQDHKGCKRSQAAWCPHEPKCIFTNDEGFWLPCRNTTSRSTLCVCEMDCLGDRASEDAADVASGEEE</sequence>
<comment type="caution">
    <text evidence="2">The sequence shown here is derived from an EMBL/GenBank/DDBJ whole genome shotgun (WGS) entry which is preliminary data.</text>
</comment>
<feature type="region of interest" description="Disordered" evidence="1">
    <location>
        <begin position="1"/>
        <end position="52"/>
    </location>
</feature>
<reference evidence="2" key="1">
    <citation type="journal article" date="2021" name="IMA Fungus">
        <title>Genomic characterization of three marine fungi, including Emericellopsis atlantica sp. nov. with signatures of a generalist lifestyle and marine biomass degradation.</title>
        <authorList>
            <person name="Hagestad O.C."/>
            <person name="Hou L."/>
            <person name="Andersen J.H."/>
            <person name="Hansen E.H."/>
            <person name="Altermark B."/>
            <person name="Li C."/>
            <person name="Kuhnert E."/>
            <person name="Cox R.J."/>
            <person name="Crous P.W."/>
            <person name="Spatafora J.W."/>
            <person name="Lail K."/>
            <person name="Amirebrahimi M."/>
            <person name="Lipzen A."/>
            <person name="Pangilinan J."/>
            <person name="Andreopoulos W."/>
            <person name="Hayes R.D."/>
            <person name="Ng V."/>
            <person name="Grigoriev I.V."/>
            <person name="Jackson S.A."/>
            <person name="Sutton T.D.S."/>
            <person name="Dobson A.D.W."/>
            <person name="Rama T."/>
        </authorList>
    </citation>
    <scope>NUCLEOTIDE SEQUENCE</scope>
    <source>
        <strain evidence="2">TS7</strain>
    </source>
</reference>
<protein>
    <submittedName>
        <fullName evidence="2">Uncharacterized protein</fullName>
    </submittedName>
</protein>
<dbReference type="GeneID" id="70295327"/>
<gene>
    <name evidence="2" type="ORF">F5Z01DRAFT_669462</name>
</gene>
<name>A0A9P7ZC34_9HYPO</name>
<dbReference type="InterPro" id="IPR044925">
    <property type="entry name" value="His-Me_finger_sf"/>
</dbReference>
<keyword evidence="3" id="KW-1185">Reference proteome</keyword>
<evidence type="ECO:0000256" key="1">
    <source>
        <dbReference type="SAM" id="MobiDB-lite"/>
    </source>
</evidence>
<evidence type="ECO:0000313" key="3">
    <source>
        <dbReference type="Proteomes" id="UP000887229"/>
    </source>
</evidence>
<dbReference type="EMBL" id="MU251332">
    <property type="protein sequence ID" value="KAG9249354.1"/>
    <property type="molecule type" value="Genomic_DNA"/>
</dbReference>